<accession>A0A4Q7IK60</accession>
<dbReference type="InterPro" id="IPR007139">
    <property type="entry name" value="DUF349"/>
</dbReference>
<dbReference type="RefSeq" id="WP_130256409.1">
    <property type="nucleotide sequence ID" value="NZ_PPSX01000062.1"/>
</dbReference>
<proteinExistence type="predicted"/>
<dbReference type="Proteomes" id="UP000291338">
    <property type="component" value="Unassembled WGS sequence"/>
</dbReference>
<sequence>MIFKHLFTPKWKHPKTEVRLQALKKLEQDKDADVLKTMALEDNSTEIRQKALNKLNSLSLWWQAYKQDQALKDLAEQHISSAVLNGKSELDSTIRQEYVDRYASKRVLEKLAFSESSLEVRVKLLKRLAQPKLIEQSFKQDDEQLQLLLLPLVEQYGLQKQLLKSAKGDAKAALEQALEQQKLAKEKPAEILAQVKMILAKLNALRDKHDYKAVNSQFGILTEQWEGLELSWLDEEAVKENQQKYSAIETRISSHLTALKTEFEAAEKAEQVKREKEAFLTEVELQLNLAEQALANALEQLDVSKQTELETQLTQVRSKITSSAYSSELVKHLDSLADFESQLKQLPELVVANQAAQTALDALANVTPSTELSELDDTLNLQKSAYNNVKSIIEQLPNTLKKPAKAKLSALSKQFKSAMAEQLDAQQNELKQARRKAKDVQRLLEQGRSKVAFGVFKGFNEHFERLTAANQAQLEPLREQIAAQLDDIRDWQKYASAPKRVELLAALDEHIESCDLAPKQRAELVKKLRAQWHELGRVDTDEEKQQAKQFDEKLELLFAPCRAFFAEQEQQREKAKQAREALIKQMSELAATDTSVEGFNRREYESQFNKLNKQWRAAGSVDSDVYKSLNNEFKTQCKLIGDAIRSQHEHNAQLKQGLVDKAAEQIAAEDLAQACDVLKSLQKQWQTIGFAGNKKENQLWQAFREHNDAVFAKRSAEFESQKAEKDALNSEQQQKFDEIKSQLPENGSEAEIKKLISQLSEIDFLPAVKKQAQKFISELQQRLVELEQLANTARFDALKVALENGASVPAEFISKIDVNLSSEQLILRLEILSDKMNDESSSPERMAEQVAMLDDKLQGQNVGFDHYLSAYLSNTPNTELQSERLLKLL</sequence>
<evidence type="ECO:0000313" key="2">
    <source>
        <dbReference type="EMBL" id="RZQ52250.1"/>
    </source>
</evidence>
<reference evidence="2 3" key="1">
    <citation type="submission" date="2018-01" db="EMBL/GenBank/DDBJ databases">
        <title>Co-occurrence of chitin degradation, pigmentation and bioactivity in marine Pseudoalteromonas.</title>
        <authorList>
            <person name="Paulsen S."/>
            <person name="Gram L."/>
            <person name="Machado H."/>
        </authorList>
    </citation>
    <scope>NUCLEOTIDE SEQUENCE [LARGE SCALE GENOMIC DNA]</scope>
    <source>
        <strain evidence="2 3">S3898</strain>
    </source>
</reference>
<gene>
    <name evidence="2" type="ORF">C1E23_15315</name>
</gene>
<dbReference type="Pfam" id="PF03993">
    <property type="entry name" value="DUF349"/>
    <property type="match status" value="2"/>
</dbReference>
<dbReference type="AlphaFoldDB" id="A0A4Q7IK60"/>
<protein>
    <submittedName>
        <fullName evidence="2">DUF349 domain-containing protein</fullName>
    </submittedName>
</protein>
<evidence type="ECO:0000313" key="3">
    <source>
        <dbReference type="Proteomes" id="UP000291338"/>
    </source>
</evidence>
<evidence type="ECO:0000256" key="1">
    <source>
        <dbReference type="SAM" id="Coils"/>
    </source>
</evidence>
<organism evidence="2 3">
    <name type="scientific">Pseudoalteromonas phenolica</name>
    <dbReference type="NCBI Taxonomy" id="161398"/>
    <lineage>
        <taxon>Bacteria</taxon>
        <taxon>Pseudomonadati</taxon>
        <taxon>Pseudomonadota</taxon>
        <taxon>Gammaproteobacteria</taxon>
        <taxon>Alteromonadales</taxon>
        <taxon>Pseudoalteromonadaceae</taxon>
        <taxon>Pseudoalteromonas</taxon>
    </lineage>
</organism>
<keyword evidence="1" id="KW-0175">Coiled coil</keyword>
<feature type="coiled-coil region" evidence="1">
    <location>
        <begin position="416"/>
        <end position="450"/>
    </location>
</feature>
<feature type="coiled-coil region" evidence="1">
    <location>
        <begin position="769"/>
        <end position="796"/>
    </location>
</feature>
<name>A0A4Q7IK60_9GAMM</name>
<comment type="caution">
    <text evidence="2">The sequence shown here is derived from an EMBL/GenBank/DDBJ whole genome shotgun (WGS) entry which is preliminary data.</text>
</comment>
<feature type="coiled-coil region" evidence="1">
    <location>
        <begin position="565"/>
        <end position="592"/>
    </location>
</feature>
<feature type="coiled-coil region" evidence="1">
    <location>
        <begin position="280"/>
        <end position="307"/>
    </location>
</feature>
<dbReference type="EMBL" id="PPSX01000062">
    <property type="protein sequence ID" value="RZQ52250.1"/>
    <property type="molecule type" value="Genomic_DNA"/>
</dbReference>